<dbReference type="InterPro" id="IPR009576">
    <property type="entry name" value="Biofilm_formation_YgiB"/>
</dbReference>
<organism evidence="3 4">
    <name type="scientific">Pseudoalteromonas fenneropenaei</name>
    <dbReference type="NCBI Taxonomy" id="1737459"/>
    <lineage>
        <taxon>Bacteria</taxon>
        <taxon>Pseudomonadati</taxon>
        <taxon>Pseudomonadota</taxon>
        <taxon>Gammaproteobacteria</taxon>
        <taxon>Alteromonadales</taxon>
        <taxon>Pseudoalteromonadaceae</taxon>
        <taxon>Pseudoalteromonas</taxon>
    </lineage>
</organism>
<accession>A0ABV7CH47</accession>
<comment type="caution">
    <text evidence="3">The sequence shown here is derived from an EMBL/GenBank/DDBJ whole genome shotgun (WGS) entry which is preliminary data.</text>
</comment>
<dbReference type="Proteomes" id="UP001595453">
    <property type="component" value="Unassembled WGS sequence"/>
</dbReference>
<keyword evidence="4" id="KW-1185">Reference proteome</keyword>
<evidence type="ECO:0000313" key="3">
    <source>
        <dbReference type="EMBL" id="MFC3031923.1"/>
    </source>
</evidence>
<feature type="signal peptide" evidence="2">
    <location>
        <begin position="1"/>
        <end position="20"/>
    </location>
</feature>
<dbReference type="RefSeq" id="WP_377121643.1">
    <property type="nucleotide sequence ID" value="NZ_JBHRSD010000010.1"/>
</dbReference>
<protein>
    <submittedName>
        <fullName evidence="3">DUF1190 domain-containing protein</fullName>
    </submittedName>
</protein>
<name>A0ABV7CH47_9GAMM</name>
<dbReference type="Pfam" id="PF06693">
    <property type="entry name" value="DUF1190"/>
    <property type="match status" value="1"/>
</dbReference>
<dbReference type="EMBL" id="JBHRSD010000010">
    <property type="protein sequence ID" value="MFC3031923.1"/>
    <property type="molecule type" value="Genomic_DNA"/>
</dbReference>
<sequence length="194" mass="21287">MKRSRFIKLTLMLGASTQLAGCGDSEEQSLIFNNIEDCTSFGVDVEACTAQYQQALENHVQEAPKYANQQLCESDFGFDQCEGSGSIWRPIMAGFLIAAVAEAVDEGLDYAKKKKRKQAYMGGTYFGGGRPLYRSRDDYFSFRNSKNDYISSVSNRGSVMVKKSATSYPVTTSRTTTSRGGFGRSASSRSSWGG</sequence>
<reference evidence="4" key="1">
    <citation type="journal article" date="2019" name="Int. J. Syst. Evol. Microbiol.">
        <title>The Global Catalogue of Microorganisms (GCM) 10K type strain sequencing project: providing services to taxonomists for standard genome sequencing and annotation.</title>
        <authorList>
            <consortium name="The Broad Institute Genomics Platform"/>
            <consortium name="The Broad Institute Genome Sequencing Center for Infectious Disease"/>
            <person name="Wu L."/>
            <person name="Ma J."/>
        </authorList>
    </citation>
    <scope>NUCLEOTIDE SEQUENCE [LARGE SCALE GENOMIC DNA]</scope>
    <source>
        <strain evidence="4">KCTC 42730</strain>
    </source>
</reference>
<feature type="compositionally biased region" description="Low complexity" evidence="1">
    <location>
        <begin position="171"/>
        <end position="194"/>
    </location>
</feature>
<evidence type="ECO:0000256" key="2">
    <source>
        <dbReference type="SAM" id="SignalP"/>
    </source>
</evidence>
<evidence type="ECO:0000313" key="4">
    <source>
        <dbReference type="Proteomes" id="UP001595453"/>
    </source>
</evidence>
<proteinExistence type="predicted"/>
<evidence type="ECO:0000256" key="1">
    <source>
        <dbReference type="SAM" id="MobiDB-lite"/>
    </source>
</evidence>
<keyword evidence="2" id="KW-0732">Signal</keyword>
<feature type="region of interest" description="Disordered" evidence="1">
    <location>
        <begin position="169"/>
        <end position="194"/>
    </location>
</feature>
<feature type="chain" id="PRO_5046437731" evidence="2">
    <location>
        <begin position="21"/>
        <end position="194"/>
    </location>
</feature>
<gene>
    <name evidence="3" type="ORF">ACFOEE_05275</name>
</gene>